<gene>
    <name evidence="1" type="ORF">D7044_09040</name>
</gene>
<protein>
    <submittedName>
        <fullName evidence="1">Uncharacterized protein</fullName>
    </submittedName>
</protein>
<name>A0A3A9Y9B2_9ACTN</name>
<comment type="caution">
    <text evidence="1">The sequence shown here is derived from an EMBL/GenBank/DDBJ whole genome shotgun (WGS) entry which is preliminary data.</text>
</comment>
<evidence type="ECO:0000313" key="1">
    <source>
        <dbReference type="EMBL" id="RKN33878.1"/>
    </source>
</evidence>
<reference evidence="1 2" key="1">
    <citation type="submission" date="2018-09" db="EMBL/GenBank/DDBJ databases">
        <title>Micromonospora sp. nov. MS1-9, isolated from a root of Musa sp.</title>
        <authorList>
            <person name="Kuncharoen N."/>
            <person name="Kudo T."/>
            <person name="Ohkuma M."/>
            <person name="Yuki M."/>
            <person name="Tanasupawat S."/>
        </authorList>
    </citation>
    <scope>NUCLEOTIDE SEQUENCE [LARGE SCALE GENOMIC DNA]</scope>
    <source>
        <strain evidence="1 2">MS1-9</strain>
    </source>
</reference>
<dbReference type="Proteomes" id="UP000275865">
    <property type="component" value="Unassembled WGS sequence"/>
</dbReference>
<dbReference type="AlphaFoldDB" id="A0A3A9Y9B2"/>
<organism evidence="1 2">
    <name type="scientific">Micromonospora musae</name>
    <dbReference type="NCBI Taxonomy" id="1894970"/>
    <lineage>
        <taxon>Bacteria</taxon>
        <taxon>Bacillati</taxon>
        <taxon>Actinomycetota</taxon>
        <taxon>Actinomycetes</taxon>
        <taxon>Micromonosporales</taxon>
        <taxon>Micromonosporaceae</taxon>
        <taxon>Micromonospora</taxon>
    </lineage>
</organism>
<proteinExistence type="predicted"/>
<evidence type="ECO:0000313" key="2">
    <source>
        <dbReference type="Proteomes" id="UP000275865"/>
    </source>
</evidence>
<dbReference type="RefSeq" id="WP_120688541.1">
    <property type="nucleotide sequence ID" value="NZ_RAZT01000004.1"/>
</dbReference>
<sequence>MGYTLEAVIASSSLLRVAVQAQPTAVVVGLPQPLAIVPITDGLFDAVTTTTSDRSLGFWKLPGGFDRVLADWSSTGPVSYVEAEFFGGVGRQRAALWVNGELTVGPLSVEEGQPFAEAGSPISQVLRELGVDRAGYRDEFEAVGLTRRRDKADWLP</sequence>
<dbReference type="EMBL" id="RAZT01000004">
    <property type="protein sequence ID" value="RKN33878.1"/>
    <property type="molecule type" value="Genomic_DNA"/>
</dbReference>
<accession>A0A3A9Y9B2</accession>